<keyword evidence="6" id="KW-0812">Transmembrane</keyword>
<dbReference type="GO" id="GO:0006955">
    <property type="term" value="P:immune response"/>
    <property type="evidence" value="ECO:0007669"/>
    <property type="project" value="InterPro"/>
</dbReference>
<dbReference type="InterPro" id="IPR006052">
    <property type="entry name" value="TNF_dom"/>
</dbReference>
<accession>A0A6J1VGE0</accession>
<reference evidence="9" key="1">
    <citation type="submission" date="2025-08" db="UniProtKB">
        <authorList>
            <consortium name="RefSeq"/>
        </authorList>
    </citation>
    <scope>IDENTIFICATION</scope>
</reference>
<dbReference type="Gene3D" id="2.60.120.40">
    <property type="match status" value="1"/>
</dbReference>
<keyword evidence="8" id="KW-1185">Reference proteome</keyword>
<sequence length="251" mass="27735">MPFGELRSASGSSGGGGGCDRCGRCCKKREVRALHCLCGLGFLGMFLLALPVLYLIRDKVAEKAAPEEIPMERMPAAQKQQGNPPCPNCYPTTRPSVHARVNSKVSRTTCVNVSKDGSSLLWEIPPEENQFQLDEENISFIIPKDGRYFVYSQVTFSCSRCNCEEGICCGKKAKGAKTVWQKIGYKTVGYPEPNDLIISISSINETKSLKSLYLARIMLLTKGDKLLVYVSNPAMVQADIRYTFFGAYFIS</sequence>
<dbReference type="Proteomes" id="UP000504612">
    <property type="component" value="Unplaced"/>
</dbReference>
<dbReference type="PANTHER" id="PTHR11471:SF24">
    <property type="entry name" value="TUMOR NECROSIS FACTOR LIGAND SUPERFAMILY MEMBER 15"/>
    <property type="match status" value="1"/>
</dbReference>
<dbReference type="CTD" id="9966"/>
<dbReference type="Pfam" id="PF00229">
    <property type="entry name" value="TNF"/>
    <property type="match status" value="1"/>
</dbReference>
<dbReference type="KEGG" id="nss:113424719"/>
<dbReference type="GO" id="GO:0005164">
    <property type="term" value="F:tumor necrosis factor receptor binding"/>
    <property type="evidence" value="ECO:0007669"/>
    <property type="project" value="InterPro"/>
</dbReference>
<name>A0A6J1VGE0_9SAUR</name>
<protein>
    <submittedName>
        <fullName evidence="9">Tumor necrosis factor ligand superfamily member 15</fullName>
    </submittedName>
</protein>
<keyword evidence="3" id="KW-0202">Cytokine</keyword>
<evidence type="ECO:0000256" key="2">
    <source>
        <dbReference type="ARBA" id="ARBA00008670"/>
    </source>
</evidence>
<evidence type="ECO:0000259" key="7">
    <source>
        <dbReference type="PROSITE" id="PS50049"/>
    </source>
</evidence>
<evidence type="ECO:0000256" key="5">
    <source>
        <dbReference type="SAM" id="MobiDB-lite"/>
    </source>
</evidence>
<dbReference type="RefSeq" id="XP_026542337.1">
    <property type="nucleotide sequence ID" value="XM_026686552.1"/>
</dbReference>
<dbReference type="GO" id="GO:0016020">
    <property type="term" value="C:membrane"/>
    <property type="evidence" value="ECO:0007669"/>
    <property type="project" value="UniProtKB-SubCell"/>
</dbReference>
<dbReference type="SMART" id="SM00207">
    <property type="entry name" value="TNF"/>
    <property type="match status" value="1"/>
</dbReference>
<dbReference type="GO" id="GO:0005615">
    <property type="term" value="C:extracellular space"/>
    <property type="evidence" value="ECO:0007669"/>
    <property type="project" value="UniProtKB-KW"/>
</dbReference>
<evidence type="ECO:0000313" key="9">
    <source>
        <dbReference type="RefSeq" id="XP_026542337.1"/>
    </source>
</evidence>
<organism evidence="8 9">
    <name type="scientific">Notechis scutatus</name>
    <name type="common">mainland tiger snake</name>
    <dbReference type="NCBI Taxonomy" id="8663"/>
    <lineage>
        <taxon>Eukaryota</taxon>
        <taxon>Metazoa</taxon>
        <taxon>Chordata</taxon>
        <taxon>Craniata</taxon>
        <taxon>Vertebrata</taxon>
        <taxon>Euteleostomi</taxon>
        <taxon>Lepidosauria</taxon>
        <taxon>Squamata</taxon>
        <taxon>Bifurcata</taxon>
        <taxon>Unidentata</taxon>
        <taxon>Episquamata</taxon>
        <taxon>Toxicofera</taxon>
        <taxon>Serpentes</taxon>
        <taxon>Colubroidea</taxon>
        <taxon>Elapidae</taxon>
        <taxon>Hydrophiinae</taxon>
        <taxon>Notechis</taxon>
    </lineage>
</organism>
<proteinExistence type="inferred from homology"/>
<keyword evidence="4 6" id="KW-0472">Membrane</keyword>
<dbReference type="SUPFAM" id="SSF49842">
    <property type="entry name" value="TNF-like"/>
    <property type="match status" value="1"/>
</dbReference>
<evidence type="ECO:0000256" key="3">
    <source>
        <dbReference type="ARBA" id="ARBA00022514"/>
    </source>
</evidence>
<comment type="similarity">
    <text evidence="2">Belongs to the tumor necrosis factor family.</text>
</comment>
<evidence type="ECO:0000256" key="6">
    <source>
        <dbReference type="SAM" id="Phobius"/>
    </source>
</evidence>
<feature type="domain" description="THD" evidence="7">
    <location>
        <begin position="97"/>
        <end position="250"/>
    </location>
</feature>
<dbReference type="PROSITE" id="PS51257">
    <property type="entry name" value="PROKAR_LIPOPROTEIN"/>
    <property type="match status" value="1"/>
</dbReference>
<keyword evidence="6" id="KW-1133">Transmembrane helix</keyword>
<dbReference type="AlphaFoldDB" id="A0A6J1VGE0"/>
<feature type="transmembrane region" description="Helical" evidence="6">
    <location>
        <begin position="34"/>
        <end position="56"/>
    </location>
</feature>
<dbReference type="InterPro" id="IPR008983">
    <property type="entry name" value="Tumour_necrosis_fac-like_dom"/>
</dbReference>
<evidence type="ECO:0000256" key="1">
    <source>
        <dbReference type="ARBA" id="ARBA00004370"/>
    </source>
</evidence>
<comment type="subcellular location">
    <subcellularLocation>
        <location evidence="1">Membrane</location>
    </subcellularLocation>
</comment>
<evidence type="ECO:0000256" key="4">
    <source>
        <dbReference type="ARBA" id="ARBA00023136"/>
    </source>
</evidence>
<evidence type="ECO:0000313" key="8">
    <source>
        <dbReference type="Proteomes" id="UP000504612"/>
    </source>
</evidence>
<dbReference type="GO" id="GO:0005125">
    <property type="term" value="F:cytokine activity"/>
    <property type="evidence" value="ECO:0007669"/>
    <property type="project" value="UniProtKB-KW"/>
</dbReference>
<dbReference type="GeneID" id="113424719"/>
<dbReference type="PROSITE" id="PS50049">
    <property type="entry name" value="THD_2"/>
    <property type="match status" value="1"/>
</dbReference>
<feature type="region of interest" description="Disordered" evidence="5">
    <location>
        <begin position="1"/>
        <end position="20"/>
    </location>
</feature>
<dbReference type="PANTHER" id="PTHR11471">
    <property type="entry name" value="TUMOR NECROSIS FACTOR FAMILY MEMBER"/>
    <property type="match status" value="1"/>
</dbReference>
<gene>
    <name evidence="9" type="primary">TNFSF15</name>
</gene>